<dbReference type="InterPro" id="IPR036567">
    <property type="entry name" value="RHF-like"/>
</dbReference>
<dbReference type="EMBL" id="JAQIPB010000002">
    <property type="protein sequence ID" value="MDA7416279.1"/>
    <property type="molecule type" value="Genomic_DNA"/>
</dbReference>
<dbReference type="AlphaFoldDB" id="A0AAE3NAV6"/>
<comment type="caution">
    <text evidence="1">The sequence shown here is derived from an EMBL/GenBank/DDBJ whole genome shotgun (WGS) entry which is preliminary data.</text>
</comment>
<sequence>MQIQLNTSNGIENKESLDRWADEELRHQLQRHADDLVRIEVHLSDENGQRASAADKRCVMEARMAGQGQLAATHDAQTIDLAFRGALDKLKRQIEHKVGRAADHRDRSSIRTVAADGLDAVDQQAGAAQD</sequence>
<dbReference type="SUPFAM" id="SSF69754">
    <property type="entry name" value="Ribosome binding protein Y (YfiA homologue)"/>
    <property type="match status" value="1"/>
</dbReference>
<keyword evidence="2" id="KW-1185">Reference proteome</keyword>
<accession>A0AAE3NAV6</accession>
<evidence type="ECO:0000313" key="1">
    <source>
        <dbReference type="EMBL" id="MDA7416279.1"/>
    </source>
</evidence>
<gene>
    <name evidence="1" type="ORF">PGB34_07870</name>
</gene>
<organism evidence="1 2">
    <name type="scientific">Xenophilus arseniciresistens</name>
    <dbReference type="NCBI Taxonomy" id="1283306"/>
    <lineage>
        <taxon>Bacteria</taxon>
        <taxon>Pseudomonadati</taxon>
        <taxon>Pseudomonadota</taxon>
        <taxon>Betaproteobacteria</taxon>
        <taxon>Burkholderiales</taxon>
        <taxon>Comamonadaceae</taxon>
        <taxon>Xenophilus</taxon>
    </lineage>
</organism>
<dbReference type="Gene3D" id="3.30.160.100">
    <property type="entry name" value="Ribosome hibernation promotion factor-like"/>
    <property type="match status" value="1"/>
</dbReference>
<proteinExistence type="predicted"/>
<reference evidence="1" key="1">
    <citation type="submission" date="2023-01" db="EMBL/GenBank/DDBJ databases">
        <title>Xenophilus mangrovi sp. nov., isolated from soil of Mangrove nature reserve.</title>
        <authorList>
            <person name="Xu S."/>
            <person name="Liu Z."/>
            <person name="Xu Y."/>
        </authorList>
    </citation>
    <scope>NUCLEOTIDE SEQUENCE</scope>
    <source>
        <strain evidence="1">YW8</strain>
    </source>
</reference>
<name>A0AAE3NAV6_9BURK</name>
<dbReference type="Pfam" id="PF02482">
    <property type="entry name" value="Ribosomal_S30AE"/>
    <property type="match status" value="1"/>
</dbReference>
<dbReference type="Proteomes" id="UP001212602">
    <property type="component" value="Unassembled WGS sequence"/>
</dbReference>
<evidence type="ECO:0000313" key="2">
    <source>
        <dbReference type="Proteomes" id="UP001212602"/>
    </source>
</evidence>
<protein>
    <submittedName>
        <fullName evidence="1">HPF/RaiA family ribosome-associated protein</fullName>
    </submittedName>
</protein>
<dbReference type="InterPro" id="IPR003489">
    <property type="entry name" value="RHF/RaiA"/>
</dbReference>
<dbReference type="RefSeq" id="WP_271427505.1">
    <property type="nucleotide sequence ID" value="NZ_JAQIPB010000002.1"/>
</dbReference>